<organism evidence="1">
    <name type="scientific">Arundo donax</name>
    <name type="common">Giant reed</name>
    <name type="synonym">Donax arundinaceus</name>
    <dbReference type="NCBI Taxonomy" id="35708"/>
    <lineage>
        <taxon>Eukaryota</taxon>
        <taxon>Viridiplantae</taxon>
        <taxon>Streptophyta</taxon>
        <taxon>Embryophyta</taxon>
        <taxon>Tracheophyta</taxon>
        <taxon>Spermatophyta</taxon>
        <taxon>Magnoliopsida</taxon>
        <taxon>Liliopsida</taxon>
        <taxon>Poales</taxon>
        <taxon>Poaceae</taxon>
        <taxon>PACMAD clade</taxon>
        <taxon>Arundinoideae</taxon>
        <taxon>Arundineae</taxon>
        <taxon>Arundo</taxon>
    </lineage>
</organism>
<dbReference type="EMBL" id="GBRH01281579">
    <property type="protein sequence ID" value="JAD16316.1"/>
    <property type="molecule type" value="Transcribed_RNA"/>
</dbReference>
<evidence type="ECO:0000313" key="1">
    <source>
        <dbReference type="EMBL" id="JAD16316.1"/>
    </source>
</evidence>
<name>A0A0A8XR51_ARUDO</name>
<accession>A0A0A8XR51</accession>
<sequence length="114" mass="13748">MAYIHTYMIIHVHILFLYNNLCYTLLCMHVQLKHMHLDVVSILVSHPIFPSLNCTHVQHFWKCRYALLGHIIHCAPWRAYQVSIGGRQYNEFRKENPQTTFPWRLLHMEKHQPK</sequence>
<protein>
    <submittedName>
        <fullName evidence="1">Uncharacterized protein</fullName>
    </submittedName>
</protein>
<dbReference type="AlphaFoldDB" id="A0A0A8XR51"/>
<reference evidence="1" key="2">
    <citation type="journal article" date="2015" name="Data Brief">
        <title>Shoot transcriptome of the giant reed, Arundo donax.</title>
        <authorList>
            <person name="Barrero R.A."/>
            <person name="Guerrero F.D."/>
            <person name="Moolhuijzen P."/>
            <person name="Goolsby J.A."/>
            <person name="Tidwell J."/>
            <person name="Bellgard S.E."/>
            <person name="Bellgard M.I."/>
        </authorList>
    </citation>
    <scope>NUCLEOTIDE SEQUENCE</scope>
    <source>
        <tissue evidence="1">Shoot tissue taken approximately 20 cm above the soil surface</tissue>
    </source>
</reference>
<proteinExistence type="predicted"/>
<reference evidence="1" key="1">
    <citation type="submission" date="2014-09" db="EMBL/GenBank/DDBJ databases">
        <authorList>
            <person name="Magalhaes I.L.F."/>
            <person name="Oliveira U."/>
            <person name="Santos F.R."/>
            <person name="Vidigal T.H.D.A."/>
            <person name="Brescovit A.D."/>
            <person name="Santos A.J."/>
        </authorList>
    </citation>
    <scope>NUCLEOTIDE SEQUENCE</scope>
    <source>
        <tissue evidence="1">Shoot tissue taken approximately 20 cm above the soil surface</tissue>
    </source>
</reference>